<evidence type="ECO:0000313" key="3">
    <source>
        <dbReference type="EMBL" id="KAF9694885.1"/>
    </source>
</evidence>
<dbReference type="InterPro" id="IPR050314">
    <property type="entry name" value="Glycosyl_Hydrlase_18"/>
</dbReference>
<dbReference type="InterPro" id="IPR017853">
    <property type="entry name" value="GH"/>
</dbReference>
<protein>
    <recommendedName>
        <fullName evidence="1">chitinase</fullName>
        <ecNumber evidence="1">3.2.1.14</ecNumber>
    </recommendedName>
</protein>
<evidence type="ECO:0000259" key="2">
    <source>
        <dbReference type="PROSITE" id="PS51910"/>
    </source>
</evidence>
<reference evidence="3" key="1">
    <citation type="submission" date="2018-12" db="EMBL/GenBank/DDBJ databases">
        <authorList>
            <person name="Syme R.A."/>
            <person name="Farfan-Caceres L."/>
            <person name="Lichtenzveig J."/>
        </authorList>
    </citation>
    <scope>NUCLEOTIDE SEQUENCE</scope>
    <source>
        <strain evidence="3">Al4</strain>
    </source>
</reference>
<dbReference type="PROSITE" id="PS51910">
    <property type="entry name" value="GH18_2"/>
    <property type="match status" value="1"/>
</dbReference>
<dbReference type="EC" id="3.2.1.14" evidence="1"/>
<dbReference type="PANTHER" id="PTHR11177">
    <property type="entry name" value="CHITINASE"/>
    <property type="match status" value="1"/>
</dbReference>
<gene>
    <name evidence="3" type="ORF">EKO04_007078</name>
</gene>
<reference evidence="3" key="2">
    <citation type="submission" date="2020-09" db="EMBL/GenBank/DDBJ databases">
        <title>Reference genome assembly for Australian Ascochyta lentis isolate Al4.</title>
        <authorList>
            <person name="Lee R.C."/>
            <person name="Farfan-Caceres L.M."/>
            <person name="Debler J.W."/>
            <person name="Williams A.H."/>
            <person name="Henares B.M."/>
        </authorList>
    </citation>
    <scope>NUCLEOTIDE SEQUENCE</scope>
    <source>
        <strain evidence="3">Al4</strain>
    </source>
</reference>
<dbReference type="InterPro" id="IPR001223">
    <property type="entry name" value="Glyco_hydro18_cat"/>
</dbReference>
<dbReference type="Pfam" id="PF00704">
    <property type="entry name" value="Glyco_hydro_18"/>
    <property type="match status" value="1"/>
</dbReference>
<accession>A0A8H7MHG3</accession>
<sequence>MRSEVFNVPNQKDWPLFTTVAEVRPKFADGTQIQVAIGGWGNTDGFSKAAKTEGSRKLFAANIKTMVDMTGADGVDIDWEYPGGNGEDYKQHSNPEKAWEIEAYTQLLAEIRAAIGPSKIISAAVPGLERDMIAFTNSTLPKIKESVDFLNVMTYDLMNRRDNVTKHHSGTSGSKDALRLYSDRGFRAPELNLGLGFYVKWFKTASNETPSTGADLGKAGAFSWHDEVPPELANSFKRALENGVDDGTGADFRGHYYMDKQERIFWSWDTPSSVCTKLDLFFHVGNNIGGLFVWGLGEDAPRYEHLKAVNKALQAPESETGLWLEDYANDHQEL</sequence>
<dbReference type="OrthoDB" id="73875at2759"/>
<dbReference type="Gene3D" id="3.20.20.80">
    <property type="entry name" value="Glycosidases"/>
    <property type="match status" value="1"/>
</dbReference>
<dbReference type="Proteomes" id="UP000651452">
    <property type="component" value="Unassembled WGS sequence"/>
</dbReference>
<dbReference type="AlphaFoldDB" id="A0A8H7MHG3"/>
<dbReference type="GO" id="GO:0005576">
    <property type="term" value="C:extracellular region"/>
    <property type="evidence" value="ECO:0007669"/>
    <property type="project" value="TreeGrafter"/>
</dbReference>
<dbReference type="PANTHER" id="PTHR11177:SF378">
    <property type="entry name" value="CHITINASE"/>
    <property type="match status" value="1"/>
</dbReference>
<dbReference type="GO" id="GO:0008843">
    <property type="term" value="F:endochitinase activity"/>
    <property type="evidence" value="ECO:0007669"/>
    <property type="project" value="UniProtKB-EC"/>
</dbReference>
<dbReference type="SUPFAM" id="SSF51445">
    <property type="entry name" value="(Trans)glycosidases"/>
    <property type="match status" value="1"/>
</dbReference>
<dbReference type="GO" id="GO:0006032">
    <property type="term" value="P:chitin catabolic process"/>
    <property type="evidence" value="ECO:0007669"/>
    <property type="project" value="TreeGrafter"/>
</dbReference>
<keyword evidence="4" id="KW-1185">Reference proteome</keyword>
<dbReference type="GO" id="GO:0008061">
    <property type="term" value="F:chitin binding"/>
    <property type="evidence" value="ECO:0007669"/>
    <property type="project" value="InterPro"/>
</dbReference>
<name>A0A8H7MHG3_9PLEO</name>
<dbReference type="SMART" id="SM00636">
    <property type="entry name" value="Glyco_18"/>
    <property type="match status" value="1"/>
</dbReference>
<dbReference type="EMBL" id="RZGK01000012">
    <property type="protein sequence ID" value="KAF9694885.1"/>
    <property type="molecule type" value="Genomic_DNA"/>
</dbReference>
<feature type="domain" description="GH18" evidence="2">
    <location>
        <begin position="1"/>
        <end position="316"/>
    </location>
</feature>
<proteinExistence type="predicted"/>
<comment type="caution">
    <text evidence="3">The sequence shown here is derived from an EMBL/GenBank/DDBJ whole genome shotgun (WGS) entry which is preliminary data.</text>
</comment>
<dbReference type="InterPro" id="IPR011583">
    <property type="entry name" value="Chitinase_II/V-like_cat"/>
</dbReference>
<evidence type="ECO:0000256" key="1">
    <source>
        <dbReference type="ARBA" id="ARBA00012729"/>
    </source>
</evidence>
<organism evidence="3 4">
    <name type="scientific">Ascochyta lentis</name>
    <dbReference type="NCBI Taxonomy" id="205686"/>
    <lineage>
        <taxon>Eukaryota</taxon>
        <taxon>Fungi</taxon>
        <taxon>Dikarya</taxon>
        <taxon>Ascomycota</taxon>
        <taxon>Pezizomycotina</taxon>
        <taxon>Dothideomycetes</taxon>
        <taxon>Pleosporomycetidae</taxon>
        <taxon>Pleosporales</taxon>
        <taxon>Pleosporineae</taxon>
        <taxon>Didymellaceae</taxon>
        <taxon>Ascochyta</taxon>
    </lineage>
</organism>
<dbReference type="GO" id="GO:0005975">
    <property type="term" value="P:carbohydrate metabolic process"/>
    <property type="evidence" value="ECO:0007669"/>
    <property type="project" value="InterPro"/>
</dbReference>
<evidence type="ECO:0000313" key="4">
    <source>
        <dbReference type="Proteomes" id="UP000651452"/>
    </source>
</evidence>